<dbReference type="STRING" id="2282107.A0A286UGG9"/>
<keyword evidence="1" id="KW-0732">Signal</keyword>
<dbReference type="OrthoDB" id="408631at2759"/>
<sequence>MKLLPVALTIVLLNVVTAVDALVDVGYTKYLGTALPNGISQWLGIRYAAAPVDNRRFRAPEDPPIARLRLLTHTGAHFPSSGHSEDCLLLDVYAPTNATPNSLLPVFLHIPGGG</sequence>
<reference evidence="3 4" key="1">
    <citation type="journal article" date="2017" name="Mol. Ecol.">
        <title>Comparative and population genomic landscape of Phellinus noxius: A hypervariable fungus causing root rot in trees.</title>
        <authorList>
            <person name="Chung C.L."/>
            <person name="Lee T.J."/>
            <person name="Akiba M."/>
            <person name="Lee H.H."/>
            <person name="Kuo T.H."/>
            <person name="Liu D."/>
            <person name="Ke H.M."/>
            <person name="Yokoi T."/>
            <person name="Roa M.B."/>
            <person name="Lu M.J."/>
            <person name="Chang Y.Y."/>
            <person name="Ann P.J."/>
            <person name="Tsai J.N."/>
            <person name="Chen C.Y."/>
            <person name="Tzean S.S."/>
            <person name="Ota Y."/>
            <person name="Hattori T."/>
            <person name="Sahashi N."/>
            <person name="Liou R.F."/>
            <person name="Kikuchi T."/>
            <person name="Tsai I.J."/>
        </authorList>
    </citation>
    <scope>NUCLEOTIDE SEQUENCE [LARGE SCALE GENOMIC DNA]</scope>
    <source>
        <strain evidence="3 4">FFPRI411160</strain>
    </source>
</reference>
<name>A0A286UGG9_9AGAM</name>
<keyword evidence="4" id="KW-1185">Reference proteome</keyword>
<feature type="signal peptide" evidence="1">
    <location>
        <begin position="1"/>
        <end position="18"/>
    </location>
</feature>
<accession>A0A286UGG9</accession>
<organism evidence="3 4">
    <name type="scientific">Pyrrhoderma noxium</name>
    <dbReference type="NCBI Taxonomy" id="2282107"/>
    <lineage>
        <taxon>Eukaryota</taxon>
        <taxon>Fungi</taxon>
        <taxon>Dikarya</taxon>
        <taxon>Basidiomycota</taxon>
        <taxon>Agaricomycotina</taxon>
        <taxon>Agaricomycetes</taxon>
        <taxon>Hymenochaetales</taxon>
        <taxon>Hymenochaetaceae</taxon>
        <taxon>Pyrrhoderma</taxon>
    </lineage>
</organism>
<feature type="domain" description="Carboxylesterase type B" evidence="2">
    <location>
        <begin position="35"/>
        <end position="114"/>
    </location>
</feature>
<dbReference type="InterPro" id="IPR050309">
    <property type="entry name" value="Type-B_Carboxylest/Lipase"/>
</dbReference>
<evidence type="ECO:0000313" key="3">
    <source>
        <dbReference type="EMBL" id="PAV18565.1"/>
    </source>
</evidence>
<dbReference type="InterPro" id="IPR002018">
    <property type="entry name" value="CarbesteraseB"/>
</dbReference>
<dbReference type="Proteomes" id="UP000217199">
    <property type="component" value="Unassembled WGS sequence"/>
</dbReference>
<evidence type="ECO:0000313" key="4">
    <source>
        <dbReference type="Proteomes" id="UP000217199"/>
    </source>
</evidence>
<dbReference type="Pfam" id="PF00135">
    <property type="entry name" value="COesterase"/>
    <property type="match status" value="1"/>
</dbReference>
<evidence type="ECO:0000259" key="2">
    <source>
        <dbReference type="Pfam" id="PF00135"/>
    </source>
</evidence>
<comment type="caution">
    <text evidence="3">The sequence shown here is derived from an EMBL/GenBank/DDBJ whole genome shotgun (WGS) entry which is preliminary data.</text>
</comment>
<protein>
    <submittedName>
        <fullName evidence="3">Triacylglycerol lipase</fullName>
    </submittedName>
</protein>
<dbReference type="Gene3D" id="3.40.50.1820">
    <property type="entry name" value="alpha/beta hydrolase"/>
    <property type="match status" value="1"/>
</dbReference>
<evidence type="ECO:0000256" key="1">
    <source>
        <dbReference type="SAM" id="SignalP"/>
    </source>
</evidence>
<dbReference type="AlphaFoldDB" id="A0A286UGG9"/>
<dbReference type="SUPFAM" id="SSF53474">
    <property type="entry name" value="alpha/beta-Hydrolases"/>
    <property type="match status" value="1"/>
</dbReference>
<dbReference type="InParanoid" id="A0A286UGG9"/>
<gene>
    <name evidence="3" type="ORF">PNOK_0540700</name>
</gene>
<dbReference type="EMBL" id="NBII01000005">
    <property type="protein sequence ID" value="PAV18565.1"/>
    <property type="molecule type" value="Genomic_DNA"/>
</dbReference>
<dbReference type="InterPro" id="IPR029058">
    <property type="entry name" value="AB_hydrolase_fold"/>
</dbReference>
<proteinExistence type="predicted"/>
<feature type="chain" id="PRO_5013870966" evidence="1">
    <location>
        <begin position="19"/>
        <end position="114"/>
    </location>
</feature>
<dbReference type="PANTHER" id="PTHR11559">
    <property type="entry name" value="CARBOXYLESTERASE"/>
    <property type="match status" value="1"/>
</dbReference>